<organism evidence="2 3">
    <name type="scientific">Trinickia fusca</name>
    <dbReference type="NCBI Taxonomy" id="2419777"/>
    <lineage>
        <taxon>Bacteria</taxon>
        <taxon>Pseudomonadati</taxon>
        <taxon>Pseudomonadota</taxon>
        <taxon>Betaproteobacteria</taxon>
        <taxon>Burkholderiales</taxon>
        <taxon>Burkholderiaceae</taxon>
        <taxon>Trinickia</taxon>
    </lineage>
</organism>
<accession>A0A494WY29</accession>
<dbReference type="EMBL" id="RBZV01000020">
    <property type="protein sequence ID" value="RKP43455.1"/>
    <property type="molecule type" value="Genomic_DNA"/>
</dbReference>
<dbReference type="InterPro" id="IPR009492">
    <property type="entry name" value="TniQ"/>
</dbReference>
<name>A0A494WY29_9BURK</name>
<evidence type="ECO:0000313" key="3">
    <source>
        <dbReference type="Proteomes" id="UP000280434"/>
    </source>
</evidence>
<keyword evidence="3" id="KW-1185">Reference proteome</keyword>
<dbReference type="RefSeq" id="WP_121281728.1">
    <property type="nucleotide sequence ID" value="NZ_RBZV01000020.1"/>
</dbReference>
<dbReference type="Proteomes" id="UP000280434">
    <property type="component" value="Unassembled WGS sequence"/>
</dbReference>
<proteinExistence type="predicted"/>
<dbReference type="Pfam" id="PF06527">
    <property type="entry name" value="TniQ"/>
    <property type="match status" value="1"/>
</dbReference>
<gene>
    <name evidence="2" type="ORF">D7S89_25880</name>
</gene>
<comment type="caution">
    <text evidence="2">The sequence shown here is derived from an EMBL/GenBank/DDBJ whole genome shotgun (WGS) entry which is preliminary data.</text>
</comment>
<dbReference type="AlphaFoldDB" id="A0A494WY29"/>
<sequence>MTIASPNQVPLDLRIPLPVGGWLPDETIFSLASRHHIVACNRRDSDTCLQLFEHARAGSKHDVPSRLDAFVARTGRQLGSVEEIVFRHTLLPFYFPLTSKERVGDIIRTVRSTMTGSLRYPLYMLLNRFSAAHPLKACEQCIDEDIKQFQVAYWHRAHQYPGVWVCPTHNCELRETMKPIGRSGGYSWLLPGKEHFAQASDTCLLANPGPDRALLLRSLAIAAGSLAALAPDVFIEKERAARAYTNRLTALGMRSGSGELQLSRCVTSILEAAMPLRSIPELFALPANEQQARAYVTRLTWLPVQNIHVLLHLFAVVWLFRSWDCFWQSYLTCTG</sequence>
<dbReference type="OrthoDB" id="470139at2"/>
<reference evidence="2 3" key="1">
    <citation type="submission" date="2018-10" db="EMBL/GenBank/DDBJ databases">
        <title>Paraburkholderia sp. 7MK8-2, isolated from soil.</title>
        <authorList>
            <person name="Gao Z.-H."/>
            <person name="Qiu L.-H."/>
        </authorList>
    </citation>
    <scope>NUCLEOTIDE SEQUENCE [LARGE SCALE GENOMIC DNA]</scope>
    <source>
        <strain evidence="2 3">7MK8-2</strain>
    </source>
</reference>
<evidence type="ECO:0000259" key="1">
    <source>
        <dbReference type="Pfam" id="PF06527"/>
    </source>
</evidence>
<feature type="domain" description="TniQ" evidence="1">
    <location>
        <begin position="23"/>
        <end position="173"/>
    </location>
</feature>
<protein>
    <recommendedName>
        <fullName evidence="1">TniQ domain-containing protein</fullName>
    </recommendedName>
</protein>
<evidence type="ECO:0000313" key="2">
    <source>
        <dbReference type="EMBL" id="RKP43455.1"/>
    </source>
</evidence>